<dbReference type="InterPro" id="IPR036264">
    <property type="entry name" value="Bact_exopeptidase_dim_dom"/>
</dbReference>
<protein>
    <submittedName>
        <fullName evidence="2">M20 family metallopeptidase</fullName>
    </submittedName>
</protein>
<keyword evidence="3" id="KW-1185">Reference proteome</keyword>
<gene>
    <name evidence="2" type="ORF">ACFFJ8_13120</name>
</gene>
<dbReference type="SUPFAM" id="SSF53187">
    <property type="entry name" value="Zn-dependent exopeptidases"/>
    <property type="match status" value="1"/>
</dbReference>
<dbReference type="InterPro" id="IPR011650">
    <property type="entry name" value="Peptidase_M20_dimer"/>
</dbReference>
<feature type="domain" description="Peptidase M20 dimerisation" evidence="1">
    <location>
        <begin position="189"/>
        <end position="285"/>
    </location>
</feature>
<sequence>MDRHHQIRTDAKEIERSMIEARRDFHLNPELSFKESRTAGIVADKLKALGMEVHTNIGGYGVVGELHGSRPGKRIALRADMDALPIDEQTGLPFASTTPGVMHACGHDAHTAILLGAAELIAGRRDRLSGSVRFLFQSAEEILAGAVAMIKDGAMEGVDEIYGLHNLPSLTAGKIAVKSGVLMAAIDRIEIRIIGKGGHGGYPDACCDPIVASSAVVMGLQQIVSREIAPHQAAVVSLGTIHGGTANNIIPDDVELTGTIRTMDPEVRRSMPERLKRIIEDICRAYRCTAQLTYIEQVREVDNDEACTSHVREIAAELFGAEACQSIVPFTYGEDFAELMNLSKGCFFWLGSGPQENPERAFGLHSSKLNVDESCLAVGAAMFAGIAIHRLAFEGCRSE</sequence>
<dbReference type="NCBIfam" id="TIGR01891">
    <property type="entry name" value="amidohydrolases"/>
    <property type="match status" value="1"/>
</dbReference>
<proteinExistence type="predicted"/>
<dbReference type="Pfam" id="PF01546">
    <property type="entry name" value="Peptidase_M20"/>
    <property type="match status" value="1"/>
</dbReference>
<evidence type="ECO:0000313" key="2">
    <source>
        <dbReference type="EMBL" id="MFC0392307.1"/>
    </source>
</evidence>
<reference evidence="2 3" key="1">
    <citation type="submission" date="2024-09" db="EMBL/GenBank/DDBJ databases">
        <authorList>
            <person name="Sun Q."/>
            <person name="Mori K."/>
        </authorList>
    </citation>
    <scope>NUCLEOTIDE SEQUENCE [LARGE SCALE GENOMIC DNA]</scope>
    <source>
        <strain evidence="2 3">CCM 4839</strain>
    </source>
</reference>
<dbReference type="EMBL" id="JBHLVF010000017">
    <property type="protein sequence ID" value="MFC0392307.1"/>
    <property type="molecule type" value="Genomic_DNA"/>
</dbReference>
<dbReference type="RefSeq" id="WP_204819412.1">
    <property type="nucleotide sequence ID" value="NZ_JANHOF010000003.1"/>
</dbReference>
<organism evidence="2 3">
    <name type="scientific">Paenibacillus mendelii</name>
    <dbReference type="NCBI Taxonomy" id="206163"/>
    <lineage>
        <taxon>Bacteria</taxon>
        <taxon>Bacillati</taxon>
        <taxon>Bacillota</taxon>
        <taxon>Bacilli</taxon>
        <taxon>Bacillales</taxon>
        <taxon>Paenibacillaceae</taxon>
        <taxon>Paenibacillus</taxon>
    </lineage>
</organism>
<dbReference type="SUPFAM" id="SSF55031">
    <property type="entry name" value="Bacterial exopeptidase dimerisation domain"/>
    <property type="match status" value="1"/>
</dbReference>
<evidence type="ECO:0000313" key="3">
    <source>
        <dbReference type="Proteomes" id="UP001589818"/>
    </source>
</evidence>
<dbReference type="InterPro" id="IPR002933">
    <property type="entry name" value="Peptidase_M20"/>
</dbReference>
<comment type="caution">
    <text evidence="2">The sequence shown here is derived from an EMBL/GenBank/DDBJ whole genome shotgun (WGS) entry which is preliminary data.</text>
</comment>
<dbReference type="PIRSF" id="PIRSF005962">
    <property type="entry name" value="Pept_M20D_amidohydro"/>
    <property type="match status" value="1"/>
</dbReference>
<name>A0ABV6J8V0_9BACL</name>
<dbReference type="Proteomes" id="UP001589818">
    <property type="component" value="Unassembled WGS sequence"/>
</dbReference>
<dbReference type="PANTHER" id="PTHR11014">
    <property type="entry name" value="PEPTIDASE M20 FAMILY MEMBER"/>
    <property type="match status" value="1"/>
</dbReference>
<dbReference type="Pfam" id="PF07687">
    <property type="entry name" value="M20_dimer"/>
    <property type="match status" value="1"/>
</dbReference>
<accession>A0ABV6J8V0</accession>
<dbReference type="Gene3D" id="3.40.630.10">
    <property type="entry name" value="Zn peptidases"/>
    <property type="match status" value="1"/>
</dbReference>
<dbReference type="InterPro" id="IPR017439">
    <property type="entry name" value="Amidohydrolase"/>
</dbReference>
<dbReference type="Gene3D" id="3.30.70.360">
    <property type="match status" value="1"/>
</dbReference>
<evidence type="ECO:0000259" key="1">
    <source>
        <dbReference type="Pfam" id="PF07687"/>
    </source>
</evidence>
<dbReference type="PANTHER" id="PTHR11014:SF63">
    <property type="entry name" value="METALLOPEPTIDASE, PUTATIVE (AFU_ORTHOLOGUE AFUA_6G09600)-RELATED"/>
    <property type="match status" value="1"/>
</dbReference>